<comment type="similarity">
    <text evidence="3 8">Belongs to the uridine kinase family.</text>
</comment>
<evidence type="ECO:0000256" key="7">
    <source>
        <dbReference type="ARBA" id="ARBA00022840"/>
    </source>
</evidence>
<evidence type="ECO:0000256" key="3">
    <source>
        <dbReference type="ARBA" id="ARBA00005408"/>
    </source>
</evidence>
<keyword evidence="12" id="KW-1185">Reference proteome</keyword>
<evidence type="ECO:0000259" key="10">
    <source>
        <dbReference type="Pfam" id="PF14681"/>
    </source>
</evidence>
<protein>
    <recommendedName>
        <fullName evidence="8">Uridine kinase</fullName>
        <ecNumber evidence="8">2.7.1.48</ecNumber>
    </recommendedName>
</protein>
<sequence length="492" mass="54252">MSRTRVRTVSLCSTAGSDEDEKAIAAKPAKRTVFMAGRPPWYDVAGKQQEALVIGICGGSASGKTTVAHQIIQELGVSWVCLLSMDSFYKVLNPEEKAQAARNEFNFDHPNAFDVDLLIDTLGRLKEGKKVNVPVYDFTTHSRLPDEVVMYGANVIIFEGILAFCAAELRELLDVKVFVKEDDDVRLARRLVRDTKERGRDLEGAIKQYTTFVYPAFKQFIEPAARFADVVIPGGVSNSVGMDMLIGYVKKGYQARGFDLKQDIIDLRLTQMPKSFHQMPSSRQLVSLMTSMRDRDTDLDRFVFASERVMKLLIEFALSFVPYDSVQVTMSDGSSVTGKRVTKQLVGVAIVRAGLPLEKVLRDMVRDIAVGQLLIQTNPSSGQPEFFHQSLPKQIHKSTVLLLDASIATGQAAIMAIRVLLDHGVAEENIVLVTLLASKMGVCSVAYAYPKVTIVAANLDTDLDDDLHILPGFGNFGDRFYGTTAIKGTSPK</sequence>
<evidence type="ECO:0000256" key="4">
    <source>
        <dbReference type="ARBA" id="ARBA00022679"/>
    </source>
</evidence>
<dbReference type="GO" id="GO:0044206">
    <property type="term" value="P:UMP salvage"/>
    <property type="evidence" value="ECO:0007669"/>
    <property type="project" value="UniProtKB-UniPathway"/>
</dbReference>
<name>F2UFG2_SALR5</name>
<dbReference type="InterPro" id="IPR006083">
    <property type="entry name" value="PRK/URK"/>
</dbReference>
<dbReference type="KEGG" id="sre:PTSG_06600"/>
<dbReference type="NCBIfam" id="TIGR00235">
    <property type="entry name" value="udk"/>
    <property type="match status" value="1"/>
</dbReference>
<dbReference type="InterPro" id="IPR000764">
    <property type="entry name" value="Uridine_kinase-like"/>
</dbReference>
<proteinExistence type="inferred from homology"/>
<evidence type="ECO:0000313" key="12">
    <source>
        <dbReference type="Proteomes" id="UP000007799"/>
    </source>
</evidence>
<dbReference type="FunFam" id="3.40.50.2020:FF:000010">
    <property type="entry name" value="Uridine-cytidine kinase"/>
    <property type="match status" value="1"/>
</dbReference>
<dbReference type="Gene3D" id="3.40.50.2020">
    <property type="match status" value="1"/>
</dbReference>
<comment type="catalytic activity">
    <reaction evidence="8">
        <text>cytidine + ATP = CMP + ADP + H(+)</text>
        <dbReference type="Rhea" id="RHEA:24674"/>
        <dbReference type="ChEBI" id="CHEBI:15378"/>
        <dbReference type="ChEBI" id="CHEBI:17562"/>
        <dbReference type="ChEBI" id="CHEBI:30616"/>
        <dbReference type="ChEBI" id="CHEBI:60377"/>
        <dbReference type="ChEBI" id="CHEBI:456216"/>
        <dbReference type="EC" id="2.7.1.48"/>
    </reaction>
</comment>
<dbReference type="GO" id="GO:0004849">
    <property type="term" value="F:uridine kinase activity"/>
    <property type="evidence" value="ECO:0007669"/>
    <property type="project" value="UniProtKB-EC"/>
</dbReference>
<dbReference type="GO" id="GO:0044211">
    <property type="term" value="P:CTP salvage"/>
    <property type="evidence" value="ECO:0007669"/>
    <property type="project" value="UniProtKB-UniPathway"/>
</dbReference>
<accession>F2UFG2</accession>
<dbReference type="eggNOG" id="KOG4203">
    <property type="taxonomic scope" value="Eukaryota"/>
</dbReference>
<dbReference type="EC" id="2.7.1.48" evidence="8"/>
<dbReference type="FunFam" id="3.40.50.300:FF:000339">
    <property type="entry name" value="Uridine kinase"/>
    <property type="match status" value="1"/>
</dbReference>
<evidence type="ECO:0000256" key="6">
    <source>
        <dbReference type="ARBA" id="ARBA00022777"/>
    </source>
</evidence>
<gene>
    <name evidence="11" type="ORF">PTSG_06600</name>
</gene>
<dbReference type="OrthoDB" id="10257085at2759"/>
<dbReference type="CDD" id="cd06223">
    <property type="entry name" value="PRTases_typeI"/>
    <property type="match status" value="1"/>
</dbReference>
<dbReference type="SUPFAM" id="SSF53271">
    <property type="entry name" value="PRTase-like"/>
    <property type="match status" value="1"/>
</dbReference>
<dbReference type="AlphaFoldDB" id="F2UFG2"/>
<dbReference type="EMBL" id="GL832972">
    <property type="protein sequence ID" value="EGD75530.1"/>
    <property type="molecule type" value="Genomic_DNA"/>
</dbReference>
<dbReference type="InterPro" id="IPR029057">
    <property type="entry name" value="PRTase-like"/>
</dbReference>
<dbReference type="RefSeq" id="XP_004991987.1">
    <property type="nucleotide sequence ID" value="XM_004991930.1"/>
</dbReference>
<dbReference type="Pfam" id="PF14681">
    <property type="entry name" value="UPRTase"/>
    <property type="match status" value="1"/>
</dbReference>
<keyword evidence="6 8" id="KW-0418">Kinase</keyword>
<dbReference type="NCBIfam" id="NF004018">
    <property type="entry name" value="PRK05480.1"/>
    <property type="match status" value="1"/>
</dbReference>
<dbReference type="PANTHER" id="PTHR10285">
    <property type="entry name" value="URIDINE KINASE"/>
    <property type="match status" value="1"/>
</dbReference>
<dbReference type="Pfam" id="PF00485">
    <property type="entry name" value="PRK"/>
    <property type="match status" value="1"/>
</dbReference>
<dbReference type="GeneID" id="16072546"/>
<keyword evidence="4 8" id="KW-0808">Transferase</keyword>
<comment type="pathway">
    <text evidence="2 8">Pyrimidine metabolism; CTP biosynthesis via salvage pathway; CTP from cytidine: step 1/3.</text>
</comment>
<dbReference type="InParanoid" id="F2UFG2"/>
<evidence type="ECO:0000256" key="2">
    <source>
        <dbReference type="ARBA" id="ARBA00004784"/>
    </source>
</evidence>
<dbReference type="Proteomes" id="UP000007799">
    <property type="component" value="Unassembled WGS sequence"/>
</dbReference>
<dbReference type="SUPFAM" id="SSF52540">
    <property type="entry name" value="P-loop containing nucleoside triphosphate hydrolases"/>
    <property type="match status" value="1"/>
</dbReference>
<dbReference type="GO" id="GO:0043771">
    <property type="term" value="F:cytidine kinase activity"/>
    <property type="evidence" value="ECO:0007669"/>
    <property type="project" value="RHEA"/>
</dbReference>
<feature type="domain" description="Phosphoribosyltransferase" evidence="10">
    <location>
        <begin position="280"/>
        <end position="483"/>
    </location>
</feature>
<keyword evidence="5 8" id="KW-0547">Nucleotide-binding</keyword>
<evidence type="ECO:0000256" key="1">
    <source>
        <dbReference type="ARBA" id="ARBA00004690"/>
    </source>
</evidence>
<organism evidence="12">
    <name type="scientific">Salpingoeca rosetta (strain ATCC 50818 / BSB-021)</name>
    <dbReference type="NCBI Taxonomy" id="946362"/>
    <lineage>
        <taxon>Eukaryota</taxon>
        <taxon>Choanoflagellata</taxon>
        <taxon>Craspedida</taxon>
        <taxon>Salpingoecidae</taxon>
        <taxon>Salpingoeca</taxon>
    </lineage>
</organism>
<dbReference type="STRING" id="946362.F2UFG2"/>
<keyword evidence="7 8" id="KW-0067">ATP-binding</keyword>
<dbReference type="PRINTS" id="PR00988">
    <property type="entry name" value="URIDINKINASE"/>
</dbReference>
<feature type="domain" description="Phosphoribulokinase/uridine kinase" evidence="9">
    <location>
        <begin position="53"/>
        <end position="238"/>
    </location>
</feature>
<evidence type="ECO:0000256" key="8">
    <source>
        <dbReference type="RuleBase" id="RU003825"/>
    </source>
</evidence>
<evidence type="ECO:0000313" key="11">
    <source>
        <dbReference type="EMBL" id="EGD75530.1"/>
    </source>
</evidence>
<dbReference type="FunCoup" id="F2UFG2">
    <property type="interactions" value="999"/>
</dbReference>
<dbReference type="InterPro" id="IPR027417">
    <property type="entry name" value="P-loop_NTPase"/>
</dbReference>
<evidence type="ECO:0000256" key="5">
    <source>
        <dbReference type="ARBA" id="ARBA00022741"/>
    </source>
</evidence>
<reference evidence="11" key="1">
    <citation type="submission" date="2009-08" db="EMBL/GenBank/DDBJ databases">
        <title>Annotation of Salpingoeca rosetta.</title>
        <authorList>
            <consortium name="The Broad Institute Genome Sequencing Platform"/>
            <person name="Russ C."/>
            <person name="Cuomo C."/>
            <person name="Burger G."/>
            <person name="Gray M.W."/>
            <person name="Holland P.W.H."/>
            <person name="King N."/>
            <person name="Lang F.B.F."/>
            <person name="Roger A.J."/>
            <person name="Ruiz-Trillo I."/>
            <person name="Young S.K."/>
            <person name="Zeng Q."/>
            <person name="Gargeya S."/>
            <person name="Alvarado L."/>
            <person name="Berlin A."/>
            <person name="Chapman S.B."/>
            <person name="Chen Z."/>
            <person name="Freedman E."/>
            <person name="Gellesch M."/>
            <person name="Goldberg J."/>
            <person name="Griggs A."/>
            <person name="Gujja S."/>
            <person name="Heilman E."/>
            <person name="Heiman D."/>
            <person name="Howarth C."/>
            <person name="Mehta T."/>
            <person name="Neiman D."/>
            <person name="Pearson M."/>
            <person name="Roberts A."/>
            <person name="Saif S."/>
            <person name="Shea T."/>
            <person name="Shenoy N."/>
            <person name="Sisk P."/>
            <person name="Stolte C."/>
            <person name="Sykes S."/>
            <person name="White J."/>
            <person name="Yandava C."/>
            <person name="Haas B."/>
            <person name="Nusbaum C."/>
            <person name="Birren B."/>
        </authorList>
    </citation>
    <scope>NUCLEOTIDE SEQUENCE [LARGE SCALE GENOMIC DNA]</scope>
    <source>
        <strain evidence="11">ATCC 50818</strain>
    </source>
</reference>
<comment type="catalytic activity">
    <reaction evidence="8">
        <text>uridine + ATP = UMP + ADP + H(+)</text>
        <dbReference type="Rhea" id="RHEA:16825"/>
        <dbReference type="ChEBI" id="CHEBI:15378"/>
        <dbReference type="ChEBI" id="CHEBI:16704"/>
        <dbReference type="ChEBI" id="CHEBI:30616"/>
        <dbReference type="ChEBI" id="CHEBI:57865"/>
        <dbReference type="ChEBI" id="CHEBI:456216"/>
        <dbReference type="EC" id="2.7.1.48"/>
    </reaction>
</comment>
<dbReference type="OMA" id="EPQLHCE"/>
<dbReference type="CDD" id="cd02023">
    <property type="entry name" value="UMPK"/>
    <property type="match status" value="1"/>
</dbReference>
<dbReference type="InterPro" id="IPR000836">
    <property type="entry name" value="PRTase_dom"/>
</dbReference>
<dbReference type="UniPathway" id="UPA00579">
    <property type="reaction ID" value="UER00640"/>
</dbReference>
<evidence type="ECO:0000259" key="9">
    <source>
        <dbReference type="Pfam" id="PF00485"/>
    </source>
</evidence>
<dbReference type="Gene3D" id="3.40.50.300">
    <property type="entry name" value="P-loop containing nucleotide triphosphate hydrolases"/>
    <property type="match status" value="1"/>
</dbReference>
<dbReference type="UniPathway" id="UPA00574">
    <property type="reaction ID" value="UER00637"/>
</dbReference>
<comment type="pathway">
    <text evidence="1 8">Pyrimidine metabolism; UMP biosynthesis via salvage pathway; UMP from uridine: step 1/1.</text>
</comment>
<dbReference type="GO" id="GO:0005524">
    <property type="term" value="F:ATP binding"/>
    <property type="evidence" value="ECO:0007669"/>
    <property type="project" value="UniProtKB-KW"/>
</dbReference>